<evidence type="ECO:0000256" key="1">
    <source>
        <dbReference type="SAM" id="Coils"/>
    </source>
</evidence>
<feature type="region of interest" description="Disordered" evidence="2">
    <location>
        <begin position="67"/>
        <end position="101"/>
    </location>
</feature>
<feature type="compositionally biased region" description="Basic and acidic residues" evidence="2">
    <location>
        <begin position="20"/>
        <end position="32"/>
    </location>
</feature>
<protein>
    <submittedName>
        <fullName evidence="4">Uncharacterized protein</fullName>
    </submittedName>
</protein>
<dbReference type="AlphaFoldDB" id="A0A4U5M4A4"/>
<organism evidence="4 5">
    <name type="scientific">Steinernema carpocapsae</name>
    <name type="common">Entomopathogenic nematode</name>
    <dbReference type="NCBI Taxonomy" id="34508"/>
    <lineage>
        <taxon>Eukaryota</taxon>
        <taxon>Metazoa</taxon>
        <taxon>Ecdysozoa</taxon>
        <taxon>Nematoda</taxon>
        <taxon>Chromadorea</taxon>
        <taxon>Rhabditida</taxon>
        <taxon>Tylenchina</taxon>
        <taxon>Panagrolaimomorpha</taxon>
        <taxon>Strongyloidoidea</taxon>
        <taxon>Steinernematidae</taxon>
        <taxon>Steinernema</taxon>
    </lineage>
</organism>
<reference evidence="4 5" key="2">
    <citation type="journal article" date="2019" name="G3 (Bethesda)">
        <title>Hybrid Assembly of the Genome of the Entomopathogenic Nematode Steinernema carpocapsae Identifies the X-Chromosome.</title>
        <authorList>
            <person name="Serra L."/>
            <person name="Macchietto M."/>
            <person name="Macias-Munoz A."/>
            <person name="McGill C.J."/>
            <person name="Rodriguez I.M."/>
            <person name="Rodriguez B."/>
            <person name="Murad R."/>
            <person name="Mortazavi A."/>
        </authorList>
    </citation>
    <scope>NUCLEOTIDE SEQUENCE [LARGE SCALE GENOMIC DNA]</scope>
    <source>
        <strain evidence="4 5">ALL</strain>
    </source>
</reference>
<accession>A0A4U5M4A4</accession>
<evidence type="ECO:0000256" key="3">
    <source>
        <dbReference type="SAM" id="Phobius"/>
    </source>
</evidence>
<keyword evidence="3" id="KW-1133">Transmembrane helix</keyword>
<dbReference type="Proteomes" id="UP000298663">
    <property type="component" value="Unassembled WGS sequence"/>
</dbReference>
<evidence type="ECO:0000256" key="2">
    <source>
        <dbReference type="SAM" id="MobiDB-lite"/>
    </source>
</evidence>
<sequence>MSSHTEDLFDVSFEEVVVHTTEEASPELKIDDLEAQNESQPSEDLGAFLDVCRHSTAPIVDALEDTQDAEDQDSQEAQSEASEASDAFEAEAAQEDDSEPQEELLCEASFQKIQADSFRDLIQKSRNCIGALKIHEVNYVQMIRNKIRFHEENIERFQETLSHLEGEDYGSFCADALFAAFCGFAITIYVLVALGVVSRYFENCC</sequence>
<evidence type="ECO:0000313" key="5">
    <source>
        <dbReference type="Proteomes" id="UP000298663"/>
    </source>
</evidence>
<feature type="coiled-coil region" evidence="1">
    <location>
        <begin position="140"/>
        <end position="167"/>
    </location>
</feature>
<proteinExistence type="predicted"/>
<feature type="transmembrane region" description="Helical" evidence="3">
    <location>
        <begin position="176"/>
        <end position="197"/>
    </location>
</feature>
<keyword evidence="5" id="KW-1185">Reference proteome</keyword>
<reference evidence="4 5" key="1">
    <citation type="journal article" date="2015" name="Genome Biol.">
        <title>Comparative genomics of Steinernema reveals deeply conserved gene regulatory networks.</title>
        <authorList>
            <person name="Dillman A.R."/>
            <person name="Macchietto M."/>
            <person name="Porter C.F."/>
            <person name="Rogers A."/>
            <person name="Williams B."/>
            <person name="Antoshechkin I."/>
            <person name="Lee M.M."/>
            <person name="Goodwin Z."/>
            <person name="Lu X."/>
            <person name="Lewis E.E."/>
            <person name="Goodrich-Blair H."/>
            <person name="Stock S.P."/>
            <person name="Adams B.J."/>
            <person name="Sternberg P.W."/>
            <person name="Mortazavi A."/>
        </authorList>
    </citation>
    <scope>NUCLEOTIDE SEQUENCE [LARGE SCALE GENOMIC DNA]</scope>
    <source>
        <strain evidence="4 5">ALL</strain>
    </source>
</reference>
<keyword evidence="3" id="KW-0812">Transmembrane</keyword>
<feature type="region of interest" description="Disordered" evidence="2">
    <location>
        <begin position="20"/>
        <end position="45"/>
    </location>
</feature>
<gene>
    <name evidence="4" type="ORF">L596_027420</name>
</gene>
<dbReference type="EMBL" id="AZBU02000010">
    <property type="protein sequence ID" value="TKR63610.1"/>
    <property type="molecule type" value="Genomic_DNA"/>
</dbReference>
<keyword evidence="1" id="KW-0175">Coiled coil</keyword>
<evidence type="ECO:0000313" key="4">
    <source>
        <dbReference type="EMBL" id="TKR63610.1"/>
    </source>
</evidence>
<keyword evidence="3" id="KW-0472">Membrane</keyword>
<feature type="compositionally biased region" description="Acidic residues" evidence="2">
    <location>
        <begin position="86"/>
        <end position="101"/>
    </location>
</feature>
<name>A0A4U5M4A4_STECR</name>
<feature type="compositionally biased region" description="Low complexity" evidence="2">
    <location>
        <begin position="75"/>
        <end position="85"/>
    </location>
</feature>
<comment type="caution">
    <text evidence="4">The sequence shown here is derived from an EMBL/GenBank/DDBJ whole genome shotgun (WGS) entry which is preliminary data.</text>
</comment>